<evidence type="ECO:0000256" key="1">
    <source>
        <dbReference type="ARBA" id="ARBA00004571"/>
    </source>
</evidence>
<evidence type="ECO:0000256" key="5">
    <source>
        <dbReference type="ARBA" id="ARBA00022729"/>
    </source>
</evidence>
<evidence type="ECO:0000256" key="3">
    <source>
        <dbReference type="ARBA" id="ARBA00022452"/>
    </source>
</evidence>
<keyword evidence="5 8" id="KW-0732">Signal</keyword>
<dbReference type="InterPro" id="IPR005017">
    <property type="entry name" value="OMPP1/FadL/TodX"/>
</dbReference>
<evidence type="ECO:0000256" key="6">
    <source>
        <dbReference type="ARBA" id="ARBA00023136"/>
    </source>
</evidence>
<dbReference type="AlphaFoldDB" id="A0A1I5B0S2"/>
<evidence type="ECO:0000313" key="10">
    <source>
        <dbReference type="Proteomes" id="UP000199036"/>
    </source>
</evidence>
<keyword evidence="4" id="KW-0812">Transmembrane</keyword>
<sequence>MKKILSISLLSLLATNTFAGGYRISMQGQRQLAMGHTGVAVIGQNAESLFFNPASGTFLKNKWSFSAGATALVSNVKFQNSLYNWSNSTTNTGTPFYFYGNYQASDRFSVGLAVYTPYGSSVEWDQDWPGSHLVNNIDLQAIFVQPTVSYKITDNISVGAGLIYVNGGVTFNRNLSRSMVDENGNRSDVTIDAAGVSAWGYNLGVTARLDDYVTFGVNYRSQIDMKVEGGDAKFHDMPSFLGGTYTNGKFDASMPLPAELTIGFSYQINDKWLAAVDYNHTFWKAYDNLVIDFDNPAIATSVNPRNYKSSGTMRGGLQFAPSEKFSARVGGYYDISPVQDGYFAPETPRNDALAGTVGFTYQVTPKFGIDFAASALHFKETKNSYDHYIEDGTHVSFGGDYRSSAYSLGLGLSYNF</sequence>
<evidence type="ECO:0000256" key="8">
    <source>
        <dbReference type="SAM" id="SignalP"/>
    </source>
</evidence>
<name>A0A1I5B0S2_9FLAO</name>
<proteinExistence type="inferred from homology"/>
<dbReference type="Gene3D" id="2.40.160.60">
    <property type="entry name" value="Outer membrane protein transport protein (OMPP1/FadL/TodX)"/>
    <property type="match status" value="1"/>
</dbReference>
<evidence type="ECO:0000256" key="2">
    <source>
        <dbReference type="ARBA" id="ARBA00008163"/>
    </source>
</evidence>
<dbReference type="RefSeq" id="WP_091522027.1">
    <property type="nucleotide sequence ID" value="NZ_FOVI01000009.1"/>
</dbReference>
<dbReference type="GO" id="GO:0015483">
    <property type="term" value="F:long-chain fatty acid transporting porin activity"/>
    <property type="evidence" value="ECO:0007669"/>
    <property type="project" value="TreeGrafter"/>
</dbReference>
<dbReference type="PANTHER" id="PTHR35093:SF8">
    <property type="entry name" value="OUTER MEMBRANE PROTEIN NMB0088-RELATED"/>
    <property type="match status" value="1"/>
</dbReference>
<keyword evidence="6" id="KW-0472">Membrane</keyword>
<dbReference type="PANTHER" id="PTHR35093">
    <property type="entry name" value="OUTER MEMBRANE PROTEIN NMB0088-RELATED"/>
    <property type="match status" value="1"/>
</dbReference>
<evidence type="ECO:0000256" key="4">
    <source>
        <dbReference type="ARBA" id="ARBA00022692"/>
    </source>
</evidence>
<evidence type="ECO:0000256" key="7">
    <source>
        <dbReference type="ARBA" id="ARBA00023237"/>
    </source>
</evidence>
<dbReference type="GO" id="GO:0009279">
    <property type="term" value="C:cell outer membrane"/>
    <property type="evidence" value="ECO:0007669"/>
    <property type="project" value="UniProtKB-SubCell"/>
</dbReference>
<keyword evidence="3" id="KW-1134">Transmembrane beta strand</keyword>
<comment type="subcellular location">
    <subcellularLocation>
        <location evidence="1">Cell outer membrane</location>
        <topology evidence="1">Multi-pass membrane protein</topology>
    </subcellularLocation>
</comment>
<feature type="signal peptide" evidence="8">
    <location>
        <begin position="1"/>
        <end position="19"/>
    </location>
</feature>
<dbReference type="STRING" id="913024.SAMN05421741_10919"/>
<reference evidence="10" key="1">
    <citation type="submission" date="2016-10" db="EMBL/GenBank/DDBJ databases">
        <authorList>
            <person name="Varghese N."/>
            <person name="Submissions S."/>
        </authorList>
    </citation>
    <scope>NUCLEOTIDE SEQUENCE [LARGE SCALE GENOMIC DNA]</scope>
    <source>
        <strain evidence="10">DS-12</strain>
    </source>
</reference>
<evidence type="ECO:0000313" key="9">
    <source>
        <dbReference type="EMBL" id="SFN68211.1"/>
    </source>
</evidence>
<feature type="chain" id="PRO_5011561426" evidence="8">
    <location>
        <begin position="20"/>
        <end position="416"/>
    </location>
</feature>
<protein>
    <submittedName>
        <fullName evidence="9">Long-chain fatty acid transport protein</fullName>
    </submittedName>
</protein>
<keyword evidence="10" id="KW-1185">Reference proteome</keyword>
<dbReference type="Pfam" id="PF03349">
    <property type="entry name" value="Toluene_X"/>
    <property type="match status" value="1"/>
</dbReference>
<dbReference type="Proteomes" id="UP000199036">
    <property type="component" value="Unassembled WGS sequence"/>
</dbReference>
<dbReference type="EMBL" id="FOVI01000009">
    <property type="protein sequence ID" value="SFN68211.1"/>
    <property type="molecule type" value="Genomic_DNA"/>
</dbReference>
<organism evidence="9 10">
    <name type="scientific">Paenimyroides ummariense</name>
    <dbReference type="NCBI Taxonomy" id="913024"/>
    <lineage>
        <taxon>Bacteria</taxon>
        <taxon>Pseudomonadati</taxon>
        <taxon>Bacteroidota</taxon>
        <taxon>Flavobacteriia</taxon>
        <taxon>Flavobacteriales</taxon>
        <taxon>Flavobacteriaceae</taxon>
        <taxon>Paenimyroides</taxon>
    </lineage>
</organism>
<dbReference type="OrthoDB" id="9922at2"/>
<gene>
    <name evidence="9" type="ORF">SAMN05421741_10919</name>
</gene>
<dbReference type="SUPFAM" id="SSF56935">
    <property type="entry name" value="Porins"/>
    <property type="match status" value="1"/>
</dbReference>
<comment type="similarity">
    <text evidence="2">Belongs to the OmpP1/FadL family.</text>
</comment>
<accession>A0A1I5B0S2</accession>
<keyword evidence="7" id="KW-0998">Cell outer membrane</keyword>